<gene>
    <name evidence="2" type="ordered locus">Celly_3063</name>
</gene>
<dbReference type="Proteomes" id="UP000007487">
    <property type="component" value="Chromosome"/>
</dbReference>
<dbReference type="HOGENOM" id="CLU_1493630_0_0_10"/>
<proteinExistence type="predicted"/>
<evidence type="ECO:0000313" key="2">
    <source>
        <dbReference type="EMBL" id="ADY30880.1"/>
    </source>
</evidence>
<keyword evidence="1" id="KW-0812">Transmembrane</keyword>
<evidence type="ECO:0000313" key="3">
    <source>
        <dbReference type="Proteomes" id="UP000007487"/>
    </source>
</evidence>
<dbReference type="OrthoDB" id="1434549at2"/>
<keyword evidence="1" id="KW-1133">Transmembrane helix</keyword>
<reference evidence="2 3" key="1">
    <citation type="journal article" date="2011" name="Stand. Genomic Sci.">
        <title>Complete genome sequence of Cellulophaga lytica type strain (LIM- 21).</title>
        <authorList>
            <person name="Pati A."/>
            <person name="Abt B."/>
            <person name="Teshima H."/>
            <person name="Nolan M."/>
            <person name="Lapidus A."/>
            <person name="Lucas S."/>
            <person name="Hammon N."/>
            <person name="Deshpande S."/>
            <person name="Cheng J.F."/>
            <person name="Tapia R."/>
            <person name="Han C."/>
            <person name="Goodwin L."/>
            <person name="Pitluck S."/>
            <person name="Liolios K."/>
            <person name="Pagani I."/>
            <person name="Mavromatis K."/>
            <person name="Ovchinikova G."/>
            <person name="Chen A."/>
            <person name="Palaniappan K."/>
            <person name="Land M."/>
            <person name="Hauser L."/>
            <person name="Jeffries C.D."/>
            <person name="Detter J.C."/>
            <person name="Brambilla E.M."/>
            <person name="Kannan K.P."/>
            <person name="Rohde M."/>
            <person name="Spring S."/>
            <person name="Goker M."/>
            <person name="Woyke T."/>
            <person name="Bristow J."/>
            <person name="Eisen J.A."/>
            <person name="Markowitz V."/>
            <person name="Hugenholtz P."/>
            <person name="Kyrpides N.C."/>
            <person name="Klenk H.P."/>
            <person name="Ivanova N."/>
        </authorList>
    </citation>
    <scope>NUCLEOTIDE SEQUENCE [LARGE SCALE GENOMIC DNA]</scope>
    <source>
        <strain evidence="3">ATCC 23178 / DSM 7489 / JCM 8516 / NBRC 14961 / NCIMB 1423 / VKM B-1433 / Cy l20</strain>
    </source>
</reference>
<dbReference type="STRING" id="867900.Celly_3063"/>
<keyword evidence="1" id="KW-0472">Membrane</keyword>
<evidence type="ECO:0000256" key="1">
    <source>
        <dbReference type="SAM" id="Phobius"/>
    </source>
</evidence>
<dbReference type="KEGG" id="cly:Celly_3063"/>
<dbReference type="eggNOG" id="ENOG5031599">
    <property type="taxonomic scope" value="Bacteria"/>
</dbReference>
<name>F0RDD8_CELLC</name>
<feature type="transmembrane region" description="Helical" evidence="1">
    <location>
        <begin position="76"/>
        <end position="93"/>
    </location>
</feature>
<accession>F0RDD8</accession>
<keyword evidence="3" id="KW-1185">Reference proteome</keyword>
<feature type="transmembrane region" description="Helical" evidence="1">
    <location>
        <begin position="113"/>
        <end position="131"/>
    </location>
</feature>
<dbReference type="AlphaFoldDB" id="F0RDD8"/>
<dbReference type="RefSeq" id="WP_013622623.1">
    <property type="nucleotide sequence ID" value="NC_015167.1"/>
</dbReference>
<organism evidence="2 3">
    <name type="scientific">Cellulophaga lytica (strain ATCC 23178 / DSM 7489 / JCM 8516 / NBRC 14961 / NCIMB 1423 / VKM B-1433 / Cy l20)</name>
    <dbReference type="NCBI Taxonomy" id="867900"/>
    <lineage>
        <taxon>Bacteria</taxon>
        <taxon>Pseudomonadati</taxon>
        <taxon>Bacteroidota</taxon>
        <taxon>Flavobacteriia</taxon>
        <taxon>Flavobacteriales</taxon>
        <taxon>Flavobacteriaceae</taxon>
        <taxon>Cellulophaga</taxon>
    </lineage>
</organism>
<sequence length="180" mass="21030">MSLYALYPKLKITKQDYLDYNTYVVKHTSDKVSESNIASRLDTITKMYTNKHTLLSDASILKINNKVKKELKYEQRIFLSFAFAAMVLLYFGIKYLKPVIGVSVYYKVPVVGNNPLEIILVVLLFLWAWWYERKNYKTKLITGVKNNIIASIEAHIASPEYRKQKHLATKSKKATKNRKW</sequence>
<dbReference type="EMBL" id="CP002534">
    <property type="protein sequence ID" value="ADY30880.1"/>
    <property type="molecule type" value="Genomic_DNA"/>
</dbReference>
<protein>
    <submittedName>
        <fullName evidence="2">Uncharacterized protein</fullName>
    </submittedName>
</protein>